<evidence type="ECO:0000259" key="2">
    <source>
        <dbReference type="Pfam" id="PF13808"/>
    </source>
</evidence>
<dbReference type="RefSeq" id="WP_346158711.1">
    <property type="nucleotide sequence ID" value="NZ_BAAASN010000014.1"/>
</dbReference>
<dbReference type="PANTHER" id="PTHR30298:SF0">
    <property type="entry name" value="PROTEIN YBFL-RELATED"/>
    <property type="match status" value="1"/>
</dbReference>
<dbReference type="InterPro" id="IPR002559">
    <property type="entry name" value="Transposase_11"/>
</dbReference>
<comment type="caution">
    <text evidence="3">The sequence shown here is derived from an EMBL/GenBank/DDBJ whole genome shotgun (WGS) entry which is preliminary data.</text>
</comment>
<dbReference type="Pfam" id="PF13808">
    <property type="entry name" value="DDE_Tnp_1_assoc"/>
    <property type="match status" value="1"/>
</dbReference>
<proteinExistence type="predicted"/>
<feature type="domain" description="Transposase IS4-like" evidence="1">
    <location>
        <begin position="100"/>
        <end position="309"/>
    </location>
</feature>
<dbReference type="NCBIfam" id="NF033564">
    <property type="entry name" value="transpos_ISAs1"/>
    <property type="match status" value="1"/>
</dbReference>
<sequence length="358" mass="39374">MPDPRGVRGRRYRLSALVAAAAAGVLTGARSLTAITEWISDIPAWACRVLGFPTDPLCGTVSVPHPHTVRRLLVQLDGDALDRAIGAFLTAGATPAGPGLRAIAVDRKALRGSRTRTTGHVTLLAATDHTGHVLAQRQVADKSNEIPAFQRLLDGVDLTGTVITADALHTQHAHGTYLRERGAHYIAQVKANHPGLFDRVRRLPWRDITLDHHDRTRAHHRLEIRRLKIAAFAHLDYPDAAQALQVVRWRKDFTSGKLTIERAYLITSLPPGAVTGAQLADWIRGHWKIENLLHHVRDRTFREDDSKIHAGGLPRIMAGLRNLAIGVHRQNGHTNIAAALRHTARDWRRPLAALGLTG</sequence>
<dbReference type="InterPro" id="IPR032806">
    <property type="entry name" value="YbfD_N"/>
</dbReference>
<evidence type="ECO:0000313" key="4">
    <source>
        <dbReference type="Proteomes" id="UP001500442"/>
    </source>
</evidence>
<dbReference type="Pfam" id="PF01609">
    <property type="entry name" value="DDE_Tnp_1"/>
    <property type="match status" value="1"/>
</dbReference>
<keyword evidence="4" id="KW-1185">Reference proteome</keyword>
<name>A0ABN3EWM9_9ACTN</name>
<reference evidence="3 4" key="1">
    <citation type="journal article" date="2019" name="Int. J. Syst. Evol. Microbiol.">
        <title>The Global Catalogue of Microorganisms (GCM) 10K type strain sequencing project: providing services to taxonomists for standard genome sequencing and annotation.</title>
        <authorList>
            <consortium name="The Broad Institute Genomics Platform"/>
            <consortium name="The Broad Institute Genome Sequencing Center for Infectious Disease"/>
            <person name="Wu L."/>
            <person name="Ma J."/>
        </authorList>
    </citation>
    <scope>NUCLEOTIDE SEQUENCE [LARGE SCALE GENOMIC DNA]</scope>
    <source>
        <strain evidence="3 4">JCM 4823</strain>
    </source>
</reference>
<dbReference type="PANTHER" id="PTHR30298">
    <property type="entry name" value="H REPEAT-ASSOCIATED PREDICTED TRANSPOSASE"/>
    <property type="match status" value="1"/>
</dbReference>
<accession>A0ABN3EWM9</accession>
<dbReference type="Proteomes" id="UP001500442">
    <property type="component" value="Unassembled WGS sequence"/>
</dbReference>
<protein>
    <submittedName>
        <fullName evidence="3">ISAs1 family transposase</fullName>
    </submittedName>
</protein>
<evidence type="ECO:0000259" key="1">
    <source>
        <dbReference type="Pfam" id="PF01609"/>
    </source>
</evidence>
<dbReference type="InterPro" id="IPR047647">
    <property type="entry name" value="ISAs1_transpos"/>
</dbReference>
<dbReference type="EMBL" id="BAAASN010000014">
    <property type="protein sequence ID" value="GAA2273529.1"/>
    <property type="molecule type" value="Genomic_DNA"/>
</dbReference>
<feature type="domain" description="H repeat-associated protein N-terminal" evidence="2">
    <location>
        <begin position="1"/>
        <end position="88"/>
    </location>
</feature>
<evidence type="ECO:0000313" key="3">
    <source>
        <dbReference type="EMBL" id="GAA2273529.1"/>
    </source>
</evidence>
<gene>
    <name evidence="3" type="ORF">GCM10010368_48710</name>
</gene>
<dbReference type="InterPro" id="IPR051698">
    <property type="entry name" value="Transposase_11-like"/>
</dbReference>
<organism evidence="3 4">
    <name type="scientific">Streptomyces roseiscleroticus</name>
    <dbReference type="NCBI Taxonomy" id="1972"/>
    <lineage>
        <taxon>Bacteria</taxon>
        <taxon>Bacillati</taxon>
        <taxon>Actinomycetota</taxon>
        <taxon>Actinomycetes</taxon>
        <taxon>Kitasatosporales</taxon>
        <taxon>Streptomycetaceae</taxon>
        <taxon>Streptomyces</taxon>
    </lineage>
</organism>